<evidence type="ECO:0008006" key="3">
    <source>
        <dbReference type="Google" id="ProtNLM"/>
    </source>
</evidence>
<name>A0ABN0H949_9LEPT</name>
<dbReference type="EMBL" id="AHOM02000005">
    <property type="protein sequence ID" value="EJZ42260.1"/>
    <property type="molecule type" value="Genomic_DNA"/>
</dbReference>
<organism evidence="1 2">
    <name type="scientific">Leptospira licerasiae str. MMD4847</name>
    <dbReference type="NCBI Taxonomy" id="1049971"/>
    <lineage>
        <taxon>Bacteria</taxon>
        <taxon>Pseudomonadati</taxon>
        <taxon>Spirochaetota</taxon>
        <taxon>Spirochaetia</taxon>
        <taxon>Leptospirales</taxon>
        <taxon>Leptospiraceae</taxon>
        <taxon>Leptospira</taxon>
    </lineage>
</organism>
<accession>A0ABN0H949</accession>
<keyword evidence="2" id="KW-1185">Reference proteome</keyword>
<sequence>MKYSLALASIILVIFCKEASPKADDRLKNENEFNYDNIKVVVDTEFGSKDEFNSFLKILREKDCEKLKSDLGNEFSVEFNGYEVFTFLAKNEFKIQKSDFSVCQVFFDTLALRTILVQKGMYPSLEVVDDNLLSVRDYLSISRTINATTDEGNDGSKIKVIYFSRERGKGGIDLLLSLYLDCPAGLNQKCFIRKFSRG</sequence>
<gene>
    <name evidence="1" type="ORF">LEP1GSC178_0047</name>
</gene>
<proteinExistence type="predicted"/>
<protein>
    <recommendedName>
        <fullName evidence="3">Lipoprotein</fullName>
    </recommendedName>
</protein>
<dbReference type="Proteomes" id="UP000018720">
    <property type="component" value="Unassembled WGS sequence"/>
</dbReference>
<evidence type="ECO:0000313" key="2">
    <source>
        <dbReference type="Proteomes" id="UP000018720"/>
    </source>
</evidence>
<evidence type="ECO:0000313" key="1">
    <source>
        <dbReference type="EMBL" id="EJZ42260.1"/>
    </source>
</evidence>
<comment type="caution">
    <text evidence="1">The sequence shown here is derived from an EMBL/GenBank/DDBJ whole genome shotgun (WGS) entry which is preliminary data.</text>
</comment>
<reference evidence="1 2" key="1">
    <citation type="submission" date="2012-08" db="EMBL/GenBank/DDBJ databases">
        <authorList>
            <person name="Harkins D.M."/>
            <person name="Durkin A.S."/>
            <person name="Selengut J.D."/>
            <person name="Sanka R."/>
            <person name="DePew J."/>
            <person name="Purushe J."/>
            <person name="Matthias M.A."/>
            <person name="Vinetz J.M."/>
            <person name="Sutton G.G."/>
            <person name="Nelson W.C."/>
            <person name="Fouts D.E."/>
        </authorList>
    </citation>
    <scope>NUCLEOTIDE SEQUENCE [LARGE SCALE GENOMIC DNA]</scope>
    <source>
        <strain evidence="1 2">MMD4847</strain>
    </source>
</reference>
<dbReference type="RefSeq" id="WP_008591816.1">
    <property type="nucleotide sequence ID" value="NZ_AHOM02000005.1"/>
</dbReference>